<dbReference type="AlphaFoldDB" id="A0AAE3R9M6"/>
<comment type="caution">
    <text evidence="1">The sequence shown here is derived from an EMBL/GenBank/DDBJ whole genome shotgun (WGS) entry which is preliminary data.</text>
</comment>
<name>A0AAE3R9M6_9BACT</name>
<gene>
    <name evidence="1" type="ORF">QNI22_25410</name>
</gene>
<evidence type="ECO:0000313" key="2">
    <source>
        <dbReference type="Proteomes" id="UP001232063"/>
    </source>
</evidence>
<keyword evidence="2" id="KW-1185">Reference proteome</keyword>
<evidence type="ECO:0008006" key="3">
    <source>
        <dbReference type="Google" id="ProtNLM"/>
    </source>
</evidence>
<dbReference type="RefSeq" id="WP_314514880.1">
    <property type="nucleotide sequence ID" value="NZ_JASJOU010000010.1"/>
</dbReference>
<dbReference type="PROSITE" id="PS51257">
    <property type="entry name" value="PROKAR_LIPOPROTEIN"/>
    <property type="match status" value="1"/>
</dbReference>
<sequence>MKSINILFFCLFLSCSSRQKEKSADTTQQTQVVKEDTSLVKFDSIRYSIEVPEKNDIPLAKPSSGVKLLGNIKKLNKFCFLTMSNGSSQDIVIPGRDSTIALRAFEYHTTKAIHSYDPYESIMIDYHYGVEFKKVKPGMSSKFYLGYYDEDVDTLRFNFVYFIDNKSKNSPAEQQNDTPRISPERYVTIYCVLNKKGQMSIFKSVVRKM</sequence>
<evidence type="ECO:0000313" key="1">
    <source>
        <dbReference type="EMBL" id="MDJ1504024.1"/>
    </source>
</evidence>
<organism evidence="1 2">
    <name type="scientific">Xanthocytophaga agilis</name>
    <dbReference type="NCBI Taxonomy" id="3048010"/>
    <lineage>
        <taxon>Bacteria</taxon>
        <taxon>Pseudomonadati</taxon>
        <taxon>Bacteroidota</taxon>
        <taxon>Cytophagia</taxon>
        <taxon>Cytophagales</taxon>
        <taxon>Rhodocytophagaceae</taxon>
        <taxon>Xanthocytophaga</taxon>
    </lineage>
</organism>
<protein>
    <recommendedName>
        <fullName evidence="3">Lipoprotein</fullName>
    </recommendedName>
</protein>
<accession>A0AAE3R9M6</accession>
<proteinExistence type="predicted"/>
<dbReference type="Proteomes" id="UP001232063">
    <property type="component" value="Unassembled WGS sequence"/>
</dbReference>
<reference evidence="1" key="1">
    <citation type="submission" date="2023-05" db="EMBL/GenBank/DDBJ databases">
        <authorList>
            <person name="Zhang X."/>
        </authorList>
    </citation>
    <scope>NUCLEOTIDE SEQUENCE</scope>
    <source>
        <strain evidence="1">BD1B2-1</strain>
    </source>
</reference>
<dbReference type="EMBL" id="JASJOU010000010">
    <property type="protein sequence ID" value="MDJ1504024.1"/>
    <property type="molecule type" value="Genomic_DNA"/>
</dbReference>